<organism evidence="6 7">
    <name type="scientific">Larinioides sclopetarius</name>
    <dbReference type="NCBI Taxonomy" id="280406"/>
    <lineage>
        <taxon>Eukaryota</taxon>
        <taxon>Metazoa</taxon>
        <taxon>Ecdysozoa</taxon>
        <taxon>Arthropoda</taxon>
        <taxon>Chelicerata</taxon>
        <taxon>Arachnida</taxon>
        <taxon>Araneae</taxon>
        <taxon>Araneomorphae</taxon>
        <taxon>Entelegynae</taxon>
        <taxon>Araneoidea</taxon>
        <taxon>Araneidae</taxon>
        <taxon>Larinioides</taxon>
    </lineage>
</organism>
<gene>
    <name evidence="6" type="ORF">LARSCL_LOCUS3904</name>
</gene>
<reference evidence="6 7" key="1">
    <citation type="submission" date="2024-04" db="EMBL/GenBank/DDBJ databases">
        <authorList>
            <person name="Rising A."/>
            <person name="Reimegard J."/>
            <person name="Sonavane S."/>
            <person name="Akerstrom W."/>
            <person name="Nylinder S."/>
            <person name="Hedman E."/>
            <person name="Kallberg Y."/>
        </authorList>
    </citation>
    <scope>NUCLEOTIDE SEQUENCE [LARGE SCALE GENOMIC DNA]</scope>
</reference>
<evidence type="ECO:0000259" key="5">
    <source>
        <dbReference type="Pfam" id="PF13873"/>
    </source>
</evidence>
<dbReference type="Proteomes" id="UP001497382">
    <property type="component" value="Unassembled WGS sequence"/>
</dbReference>
<feature type="domain" description="Myb/SANT-like DNA-binding" evidence="5">
    <location>
        <begin position="16"/>
        <end position="81"/>
    </location>
</feature>
<comment type="function">
    <text evidence="3">Involved in transvection phenomena (= synapsis-dependent gene expression), where the synaptic pairing of chromosomes carrying genes with which zeste interacts influences the expression of these genes. Zeste binds to DNA and stimulates transcription from a nearby promoter.</text>
</comment>
<evidence type="ECO:0000313" key="6">
    <source>
        <dbReference type="EMBL" id="CAL1267932.1"/>
    </source>
</evidence>
<proteinExistence type="predicted"/>
<feature type="compositionally biased region" description="Basic and acidic residues" evidence="4">
    <location>
        <begin position="98"/>
        <end position="111"/>
    </location>
</feature>
<evidence type="ECO:0000256" key="1">
    <source>
        <dbReference type="ARBA" id="ARBA00011764"/>
    </source>
</evidence>
<comment type="subunit">
    <text evidence="1">Self-associates forming complexes of several hundred monomers.</text>
</comment>
<name>A0AAV1Z8P3_9ARAC</name>
<evidence type="ECO:0000256" key="4">
    <source>
        <dbReference type="SAM" id="MobiDB-lite"/>
    </source>
</evidence>
<dbReference type="EMBL" id="CAXIEN010000030">
    <property type="protein sequence ID" value="CAL1267932.1"/>
    <property type="molecule type" value="Genomic_DNA"/>
</dbReference>
<feature type="region of interest" description="Disordered" evidence="4">
    <location>
        <begin position="90"/>
        <end position="111"/>
    </location>
</feature>
<accession>A0AAV1Z8P3</accession>
<sequence length="111" mass="12665">MDLPKLKGNIRIRLNQFEIVVETMGKNPFLNGNKLASFYTAFQRNDDWKTLTEKLNSTGGAVKNVRARQKCWTDKKGEVKKYNILEAARMKTGGGSNNEKHSSALEERILY</sequence>
<dbReference type="Pfam" id="PF13873">
    <property type="entry name" value="Myb_DNA-bind_5"/>
    <property type="match status" value="1"/>
</dbReference>
<protein>
    <recommendedName>
        <fullName evidence="2">Regulatory protein zeste</fullName>
    </recommendedName>
</protein>
<dbReference type="InterPro" id="IPR028002">
    <property type="entry name" value="Myb_DNA-bind_5"/>
</dbReference>
<comment type="caution">
    <text evidence="6">The sequence shown here is derived from an EMBL/GenBank/DDBJ whole genome shotgun (WGS) entry which is preliminary data.</text>
</comment>
<keyword evidence="7" id="KW-1185">Reference proteome</keyword>
<dbReference type="AlphaFoldDB" id="A0AAV1Z8P3"/>
<evidence type="ECO:0000313" key="7">
    <source>
        <dbReference type="Proteomes" id="UP001497382"/>
    </source>
</evidence>
<evidence type="ECO:0000256" key="2">
    <source>
        <dbReference type="ARBA" id="ARBA00016807"/>
    </source>
</evidence>
<evidence type="ECO:0000256" key="3">
    <source>
        <dbReference type="ARBA" id="ARBA00025466"/>
    </source>
</evidence>